<dbReference type="EMBL" id="KZ824938">
    <property type="protein sequence ID" value="RAH73753.1"/>
    <property type="molecule type" value="Genomic_DNA"/>
</dbReference>
<name>A0ACD1HK65_9EURO</name>
<evidence type="ECO:0000313" key="2">
    <source>
        <dbReference type="Proteomes" id="UP000249661"/>
    </source>
</evidence>
<accession>A0ACD1HK65</accession>
<evidence type="ECO:0000313" key="1">
    <source>
        <dbReference type="EMBL" id="RAH73753.1"/>
    </source>
</evidence>
<gene>
    <name evidence="1" type="ORF">BO66DRAFT_426255</name>
</gene>
<proteinExistence type="predicted"/>
<dbReference type="Proteomes" id="UP000249661">
    <property type="component" value="Unassembled WGS sequence"/>
</dbReference>
<reference evidence="1" key="1">
    <citation type="submission" date="2018-02" db="EMBL/GenBank/DDBJ databases">
        <title>The genomes of Aspergillus section Nigri reveals drivers in fungal speciation.</title>
        <authorList>
            <consortium name="DOE Joint Genome Institute"/>
            <person name="Vesth T.C."/>
            <person name="Nybo J."/>
            <person name="Theobald S."/>
            <person name="Brandl J."/>
            <person name="Frisvad J.C."/>
            <person name="Nielsen K.F."/>
            <person name="Lyhne E.K."/>
            <person name="Kogle M.E."/>
            <person name="Kuo A."/>
            <person name="Riley R."/>
            <person name="Clum A."/>
            <person name="Nolan M."/>
            <person name="Lipzen A."/>
            <person name="Salamov A."/>
            <person name="Henrissat B."/>
            <person name="Wiebenga A."/>
            <person name="De vries R.P."/>
            <person name="Grigoriev I.V."/>
            <person name="Mortensen U.H."/>
            <person name="Andersen M.R."/>
            <person name="Baker S.E."/>
        </authorList>
    </citation>
    <scope>NUCLEOTIDE SEQUENCE</scope>
    <source>
        <strain evidence="1">CBS 121060</strain>
    </source>
</reference>
<sequence length="462" mass="49310">MAPLTLPPAFAQIPRHPLLYPHPSPIHPLPALTKHLLPKPRPQTQITLHAKREDQASPLACSGNKYRKLEYLIPDILSPAPQYGGLGPSPERGSACAPAPPPSSSSTPPKPTLITEGALQSNHTVQVAALATHLNLSAVLCLHKTTGGGWRTAPDPRAFARIGNVQLAKLLGADVRLLDSANVQAKKEDSNAGGGGNNNNNNPDNDPIASIMHTLRTHEGKIPYWIPSGASLHPLGGLGYARGAFEIAAQEGDAPQHAESWPKSRYDYIFVACGSGSTLGGLIAGFKLLEKVEGQQSRATAAAAARQQQQPRPPRKIIGVLTSPTSPRAYHEERVLRFARQAAELIGLDDPQREITAADVTLEERFVGAGYGVLDAETKQAMNVVAHTEAVVLDPVYTAKVARAMMHWVGSGELEEDWRRRRGRGKSETGPGKLAEEPGDAVNVLFIHTGGQSALSAYADAE</sequence>
<organism evidence="1 2">
    <name type="scientific">Aspergillus aculeatinus CBS 121060</name>
    <dbReference type="NCBI Taxonomy" id="1448322"/>
    <lineage>
        <taxon>Eukaryota</taxon>
        <taxon>Fungi</taxon>
        <taxon>Dikarya</taxon>
        <taxon>Ascomycota</taxon>
        <taxon>Pezizomycotina</taxon>
        <taxon>Eurotiomycetes</taxon>
        <taxon>Eurotiomycetidae</taxon>
        <taxon>Eurotiales</taxon>
        <taxon>Aspergillaceae</taxon>
        <taxon>Aspergillus</taxon>
        <taxon>Aspergillus subgen. Circumdati</taxon>
    </lineage>
</organism>
<protein>
    <submittedName>
        <fullName evidence="1">Tryptophan synthase beta subunit-like PLP-dependent enzyme</fullName>
    </submittedName>
</protein>
<keyword evidence="2" id="KW-1185">Reference proteome</keyword>